<evidence type="ECO:0000313" key="8">
    <source>
        <dbReference type="Proteomes" id="UP000184533"/>
    </source>
</evidence>
<dbReference type="CDD" id="cd05007">
    <property type="entry name" value="SIS_Etherase"/>
    <property type="match status" value="1"/>
</dbReference>
<dbReference type="UniPathway" id="UPA00343"/>
<evidence type="ECO:0000256" key="2">
    <source>
        <dbReference type="ARBA" id="ARBA00023277"/>
    </source>
</evidence>
<dbReference type="Proteomes" id="UP000033608">
    <property type="component" value="Unassembled WGS sequence"/>
</dbReference>
<dbReference type="GO" id="GO:0097367">
    <property type="term" value="F:carbohydrate derivative binding"/>
    <property type="evidence" value="ECO:0007669"/>
    <property type="project" value="InterPro"/>
</dbReference>
<dbReference type="EC" id="4.2.1.126" evidence="3"/>
<dbReference type="Pfam" id="PF22645">
    <property type="entry name" value="GKRP_SIS_N"/>
    <property type="match status" value="1"/>
</dbReference>
<evidence type="ECO:0000313" key="5">
    <source>
        <dbReference type="EMBL" id="KKB84995.1"/>
    </source>
</evidence>
<dbReference type="InterPro" id="IPR046348">
    <property type="entry name" value="SIS_dom_sf"/>
</dbReference>
<feature type="active site" evidence="3">
    <location>
        <position position="117"/>
    </location>
</feature>
<dbReference type="RefSeq" id="WP_046135006.1">
    <property type="nucleotide sequence ID" value="NZ_FQVC01000004.1"/>
</dbReference>
<dbReference type="UniPathway" id="UPA00342"/>
<dbReference type="NCBIfam" id="NF003915">
    <property type="entry name" value="PRK05441.1"/>
    <property type="match status" value="1"/>
</dbReference>
<comment type="function">
    <text evidence="3">Specifically catalyzes the cleavage of the D-lactyl ether substituent of MurNAc 6-phosphate, producing GlcNAc 6-phosphate and D-lactate. Together with AnmK, is also required for the utilization of anhydro-N-acetylmuramic acid (anhMurNAc) either imported from the medium or derived from its own cell wall murein, and thus plays a role in cell wall recycling.</text>
</comment>
<organism evidence="5 7">
    <name type="scientific">Devosia limi DSM 17137</name>
    <dbReference type="NCBI Taxonomy" id="1121477"/>
    <lineage>
        <taxon>Bacteria</taxon>
        <taxon>Pseudomonadati</taxon>
        <taxon>Pseudomonadota</taxon>
        <taxon>Alphaproteobacteria</taxon>
        <taxon>Hyphomicrobiales</taxon>
        <taxon>Devosiaceae</taxon>
        <taxon>Devosia</taxon>
    </lineage>
</organism>
<accession>A0A0F5LRK1</accession>
<gene>
    <name evidence="3" type="primary">murQ</name>
    <name evidence="6" type="ORF">SAMN02745223_01592</name>
    <name evidence="5" type="ORF">VW29_09335</name>
</gene>
<dbReference type="UniPathway" id="UPA00544"/>
<comment type="miscellaneous">
    <text evidence="3">A lyase-type mechanism (elimination/hydration) is suggested for the cleavage of the lactyl ether bond of MurNAc 6-phosphate, with the formation of an alpha,beta-unsaturated aldehyde intermediate with (E)-stereochemistry, followed by the syn addition of water to give product.</text>
</comment>
<dbReference type="PROSITE" id="PS01272">
    <property type="entry name" value="GCKR"/>
    <property type="match status" value="1"/>
</dbReference>
<dbReference type="Proteomes" id="UP000184533">
    <property type="component" value="Unassembled WGS sequence"/>
</dbReference>
<dbReference type="GO" id="GO:0097173">
    <property type="term" value="P:N-acetylmuramic acid catabolic process"/>
    <property type="evidence" value="ECO:0007669"/>
    <property type="project" value="UniProtKB-UniPathway"/>
</dbReference>
<name>A0A0F5LRK1_9HYPH</name>
<dbReference type="GO" id="GO:0097175">
    <property type="term" value="P:1,6-anhydro-N-acetyl-beta-muramic acid catabolic process"/>
    <property type="evidence" value="ECO:0007669"/>
    <property type="project" value="UniProtKB-UniRule"/>
</dbReference>
<comment type="pathway">
    <text evidence="3">Amino-sugar metabolism; N-acetylmuramate degradation.</text>
</comment>
<dbReference type="SUPFAM" id="SSF53697">
    <property type="entry name" value="SIS domain"/>
    <property type="match status" value="1"/>
</dbReference>
<evidence type="ECO:0000313" key="7">
    <source>
        <dbReference type="Proteomes" id="UP000033608"/>
    </source>
</evidence>
<keyword evidence="2 3" id="KW-0119">Carbohydrate metabolism</keyword>
<dbReference type="InterPro" id="IPR040190">
    <property type="entry name" value="MURQ/GCKR"/>
</dbReference>
<dbReference type="PROSITE" id="PS51464">
    <property type="entry name" value="SIS"/>
    <property type="match status" value="1"/>
</dbReference>
<evidence type="ECO:0000313" key="6">
    <source>
        <dbReference type="EMBL" id="SHF02075.1"/>
    </source>
</evidence>
<proteinExistence type="inferred from homology"/>
<feature type="active site" description="Proton donor" evidence="3">
    <location>
        <position position="86"/>
    </location>
</feature>
<dbReference type="PATRIC" id="fig|1121477.3.peg.2967"/>
<dbReference type="EMBL" id="FQVC01000004">
    <property type="protein sequence ID" value="SHF02075.1"/>
    <property type="molecule type" value="Genomic_DNA"/>
</dbReference>
<dbReference type="Gene3D" id="1.10.8.1080">
    <property type="match status" value="1"/>
</dbReference>
<dbReference type="OrthoDB" id="9813395at2"/>
<dbReference type="GO" id="GO:0046348">
    <property type="term" value="P:amino sugar catabolic process"/>
    <property type="evidence" value="ECO:0007669"/>
    <property type="project" value="InterPro"/>
</dbReference>
<dbReference type="PANTHER" id="PTHR10088">
    <property type="entry name" value="GLUCOKINASE REGULATORY PROTEIN"/>
    <property type="match status" value="1"/>
</dbReference>
<keyword evidence="1 3" id="KW-0456">Lyase</keyword>
<evidence type="ECO:0000256" key="3">
    <source>
        <dbReference type="HAMAP-Rule" id="MF_00068"/>
    </source>
</evidence>
<comment type="pathway">
    <text evidence="3">Amino-sugar metabolism; 1,6-anhydro-N-acetylmuramate degradation.</text>
</comment>
<evidence type="ECO:0000259" key="4">
    <source>
        <dbReference type="PROSITE" id="PS51464"/>
    </source>
</evidence>
<feature type="domain" description="SIS" evidence="4">
    <location>
        <begin position="58"/>
        <end position="221"/>
    </location>
</feature>
<keyword evidence="7" id="KW-1185">Reference proteome</keyword>
<dbReference type="AlphaFoldDB" id="A0A0F5LRK1"/>
<reference evidence="5 7" key="1">
    <citation type="submission" date="2015-03" db="EMBL/GenBank/DDBJ databases">
        <authorList>
            <person name="Hassan Y.I."/>
            <person name="Lepp D."/>
            <person name="Zhou T."/>
        </authorList>
    </citation>
    <scope>NUCLEOTIDE SEQUENCE [LARGE SCALE GENOMIC DNA]</scope>
    <source>
        <strain evidence="5 7">DSM 17137</strain>
    </source>
</reference>
<comment type="subunit">
    <text evidence="3">Homodimer.</text>
</comment>
<comment type="similarity">
    <text evidence="3">Belongs to the GCKR-like family. MurNAc-6-P etherase subfamily.</text>
</comment>
<dbReference type="NCBIfam" id="NF009222">
    <property type="entry name" value="PRK12570.1"/>
    <property type="match status" value="1"/>
</dbReference>
<reference evidence="6 8" key="2">
    <citation type="submission" date="2016-11" db="EMBL/GenBank/DDBJ databases">
        <authorList>
            <person name="Jaros S."/>
            <person name="Januszkiewicz K."/>
            <person name="Wedrychowicz H."/>
        </authorList>
    </citation>
    <scope>NUCLEOTIDE SEQUENCE [LARGE SCALE GENOMIC DNA]</scope>
    <source>
        <strain evidence="6 8">DSM 17137</strain>
    </source>
</reference>
<dbReference type="GO" id="GO:0016803">
    <property type="term" value="F:ether hydrolase activity"/>
    <property type="evidence" value="ECO:0007669"/>
    <property type="project" value="TreeGrafter"/>
</dbReference>
<comment type="catalytic activity">
    <reaction evidence="3">
        <text>N-acetyl-D-muramate 6-phosphate + H2O = N-acetyl-D-glucosamine 6-phosphate + (R)-lactate</text>
        <dbReference type="Rhea" id="RHEA:26410"/>
        <dbReference type="ChEBI" id="CHEBI:15377"/>
        <dbReference type="ChEBI" id="CHEBI:16004"/>
        <dbReference type="ChEBI" id="CHEBI:57513"/>
        <dbReference type="ChEBI" id="CHEBI:58722"/>
        <dbReference type="EC" id="4.2.1.126"/>
    </reaction>
</comment>
<dbReference type="InterPro" id="IPR005486">
    <property type="entry name" value="Glucokinase_regulatory_CS"/>
</dbReference>
<protein>
    <recommendedName>
        <fullName evidence="3">N-acetylmuramic acid 6-phosphate etherase</fullName>
        <shortName evidence="3">MurNAc-6-P etherase</shortName>
        <ecNumber evidence="3">4.2.1.126</ecNumber>
    </recommendedName>
    <alternativeName>
        <fullName evidence="3">N-acetylmuramic acid 6-phosphate hydrolase</fullName>
    </alternativeName>
    <alternativeName>
        <fullName evidence="3">N-acetylmuramic acid 6-phosphate lyase</fullName>
    </alternativeName>
</protein>
<dbReference type="InterPro" id="IPR005488">
    <property type="entry name" value="Etherase_MurQ"/>
</dbReference>
<dbReference type="PANTHER" id="PTHR10088:SF4">
    <property type="entry name" value="GLUCOKINASE REGULATORY PROTEIN"/>
    <property type="match status" value="1"/>
</dbReference>
<comment type="pathway">
    <text evidence="3">Cell wall biogenesis; peptidoglycan recycling.</text>
</comment>
<sequence>MRDETKAATSSETASARYASIENWSTRELVTGIIESQFAAIGAVQQASPALTKAIDAAAERLRDGGRLIYMGAGTSGRIATQDGAELPPTFNWPYERAISLMAGGERALKHAIEGAEDSEEAAIIDLQAVNVAANDVVIGLAASGNTPYTASGLAHARSIGALTIGILNNAGGRVGAVSEIPVLIETGPELLAGSTRMKAGTAQKAALNCLSTGVMIKLGFVYRGLMVEMRPTNVKLRERAILMVAELTGAERAAAEAALDEAEGVIKLATVMLSKSIGKADAQAALDRANGNLRQALI</sequence>
<dbReference type="InterPro" id="IPR001347">
    <property type="entry name" value="SIS_dom"/>
</dbReference>
<dbReference type="Gene3D" id="3.40.50.10490">
    <property type="entry name" value="Glucose-6-phosphate isomerase like protein, domain 1"/>
    <property type="match status" value="1"/>
</dbReference>
<dbReference type="EMBL" id="LAJF01000062">
    <property type="protein sequence ID" value="KKB84995.1"/>
    <property type="molecule type" value="Genomic_DNA"/>
</dbReference>
<dbReference type="GO" id="GO:0016835">
    <property type="term" value="F:carbon-oxygen lyase activity"/>
    <property type="evidence" value="ECO:0007669"/>
    <property type="project" value="UniProtKB-UniRule"/>
</dbReference>
<dbReference type="STRING" id="1121477.SAMN02745223_01592"/>
<evidence type="ECO:0000256" key="1">
    <source>
        <dbReference type="ARBA" id="ARBA00023239"/>
    </source>
</evidence>
<dbReference type="GO" id="GO:0009254">
    <property type="term" value="P:peptidoglycan turnover"/>
    <property type="evidence" value="ECO:0007669"/>
    <property type="project" value="UniProtKB-UniRule"/>
</dbReference>
<dbReference type="HAMAP" id="MF_00068">
    <property type="entry name" value="MurQ"/>
    <property type="match status" value="1"/>
</dbReference>